<evidence type="ECO:0000256" key="4">
    <source>
        <dbReference type="PROSITE-ProRule" id="PRU10141"/>
    </source>
</evidence>
<dbReference type="Proteomes" id="UP000494040">
    <property type="component" value="Unassembled WGS sequence"/>
</dbReference>
<evidence type="ECO:0000256" key="1">
    <source>
        <dbReference type="ARBA" id="ARBA00012513"/>
    </source>
</evidence>
<reference evidence="7" key="1">
    <citation type="submission" date="2022-01" db="UniProtKB">
        <authorList>
            <consortium name="EnsemblMetazoa"/>
        </authorList>
    </citation>
    <scope>IDENTIFICATION</scope>
</reference>
<dbReference type="InterPro" id="IPR000719">
    <property type="entry name" value="Prot_kinase_dom"/>
</dbReference>
<evidence type="ECO:0000313" key="8">
    <source>
        <dbReference type="Proteomes" id="UP000494040"/>
    </source>
</evidence>
<dbReference type="EC" id="2.7.11.1" evidence="1"/>
<dbReference type="OMA" id="VHAQKEI"/>
<sequence>MAPRHCEQPPAQKKRMPLNTRESDLIKSGEIIVDVHKKKWKLGKSIGLGAFGDIYLVTEDGAKQVGESKYVAKVEPHSNGPLFVEMNFYLRAAKLESIEKWKADNWMKHLGMPHILSFGSCVYKGAHMRFIIMPRYGDSIEKMFIKHSNKFHIKTAMTIAMHTIDILEYVHHQGYIHSDIKGLNIVLGEGPNQAPLYLVDYGLATKYKDKNGCHNDGSPDGRKADAGTLEFSSRDAHVGVISRRSDLESLGFNLITWLGGCLPWINHLSNSDLVFNLKNKAMADIPKFLCDAFSKKAPTVLFNFLMYVSNLRFDTKPDYKHCKALFSNAIIEAGFLDDGKITFDSHAKLNKKARKRVMERENLIPPKKMALSFLSPPPSRKPCSIHNTNITTRYSRNVDNSEELDKFNWALILASNPEKIVKMKLKQQTKLVSRYSPPCKKSVSLPYNNVLLNPTPAMLKVMENRRKKSSDSPVKKFKSDSMELDGNRMTPAMEEVISKKLKTKRVLRPRALRSSKVTRLRCRL</sequence>
<protein>
    <recommendedName>
        <fullName evidence="1">non-specific serine/threonine protein kinase</fullName>
        <ecNumber evidence="1">2.7.11.1</ecNumber>
    </recommendedName>
</protein>
<dbReference type="InterPro" id="IPR011009">
    <property type="entry name" value="Kinase-like_dom_sf"/>
</dbReference>
<dbReference type="EnsemblMetazoa" id="XM_014404131.2">
    <property type="protein sequence ID" value="XP_014259617.1"/>
    <property type="gene ID" value="LOC106672591"/>
</dbReference>
<dbReference type="InterPro" id="IPR008271">
    <property type="entry name" value="Ser/Thr_kinase_AS"/>
</dbReference>
<dbReference type="KEGG" id="clec:106672591"/>
<evidence type="ECO:0000256" key="5">
    <source>
        <dbReference type="SAM" id="MobiDB-lite"/>
    </source>
</evidence>
<evidence type="ECO:0000259" key="6">
    <source>
        <dbReference type="PROSITE" id="PS50011"/>
    </source>
</evidence>
<evidence type="ECO:0000256" key="2">
    <source>
        <dbReference type="ARBA" id="ARBA00022741"/>
    </source>
</evidence>
<organism evidence="7 8">
    <name type="scientific">Cimex lectularius</name>
    <name type="common">Bed bug</name>
    <name type="synonym">Acanthia lectularia</name>
    <dbReference type="NCBI Taxonomy" id="79782"/>
    <lineage>
        <taxon>Eukaryota</taxon>
        <taxon>Metazoa</taxon>
        <taxon>Ecdysozoa</taxon>
        <taxon>Arthropoda</taxon>
        <taxon>Hexapoda</taxon>
        <taxon>Insecta</taxon>
        <taxon>Pterygota</taxon>
        <taxon>Neoptera</taxon>
        <taxon>Paraneoptera</taxon>
        <taxon>Hemiptera</taxon>
        <taxon>Heteroptera</taxon>
        <taxon>Panheteroptera</taxon>
        <taxon>Cimicomorpha</taxon>
        <taxon>Cimicidae</taxon>
        <taxon>Cimex</taxon>
    </lineage>
</organism>
<evidence type="ECO:0000313" key="7">
    <source>
        <dbReference type="EnsemblMetazoa" id="XP_014259617.1"/>
    </source>
</evidence>
<gene>
    <name evidence="7" type="primary">106672591</name>
</gene>
<proteinExistence type="predicted"/>
<dbReference type="Gene3D" id="1.10.510.10">
    <property type="entry name" value="Transferase(Phosphotransferase) domain 1"/>
    <property type="match status" value="1"/>
</dbReference>
<name>A0A8I6S871_CIMLE</name>
<dbReference type="PROSITE" id="PS00108">
    <property type="entry name" value="PROTEIN_KINASE_ST"/>
    <property type="match status" value="1"/>
</dbReference>
<dbReference type="GO" id="GO:0004674">
    <property type="term" value="F:protein serine/threonine kinase activity"/>
    <property type="evidence" value="ECO:0007669"/>
    <property type="project" value="UniProtKB-EC"/>
</dbReference>
<dbReference type="OrthoDB" id="2687620at2759"/>
<keyword evidence="8" id="KW-1185">Reference proteome</keyword>
<feature type="domain" description="Protein kinase" evidence="6">
    <location>
        <begin position="40"/>
        <end position="326"/>
    </location>
</feature>
<dbReference type="SUPFAM" id="SSF56112">
    <property type="entry name" value="Protein kinase-like (PK-like)"/>
    <property type="match status" value="1"/>
</dbReference>
<dbReference type="AlphaFoldDB" id="A0A8I6S871"/>
<dbReference type="InterPro" id="IPR050235">
    <property type="entry name" value="CK1_Ser-Thr_kinase"/>
</dbReference>
<accession>A0A8I6S871</accession>
<feature type="region of interest" description="Disordered" evidence="5">
    <location>
        <begin position="1"/>
        <end position="20"/>
    </location>
</feature>
<dbReference type="SMART" id="SM00220">
    <property type="entry name" value="S_TKc"/>
    <property type="match status" value="1"/>
</dbReference>
<keyword evidence="2 4" id="KW-0547">Nucleotide-binding</keyword>
<dbReference type="InterPro" id="IPR017441">
    <property type="entry name" value="Protein_kinase_ATP_BS"/>
</dbReference>
<dbReference type="PROSITE" id="PS50011">
    <property type="entry name" value="PROTEIN_KINASE_DOM"/>
    <property type="match status" value="1"/>
</dbReference>
<dbReference type="PROSITE" id="PS00107">
    <property type="entry name" value="PROTEIN_KINASE_ATP"/>
    <property type="match status" value="1"/>
</dbReference>
<feature type="binding site" evidence="4">
    <location>
        <position position="73"/>
    </location>
    <ligand>
        <name>ATP</name>
        <dbReference type="ChEBI" id="CHEBI:30616"/>
    </ligand>
</feature>
<keyword evidence="3 4" id="KW-0067">ATP-binding</keyword>
<evidence type="ECO:0000256" key="3">
    <source>
        <dbReference type="ARBA" id="ARBA00022840"/>
    </source>
</evidence>
<dbReference type="PANTHER" id="PTHR11909">
    <property type="entry name" value="CASEIN KINASE-RELATED"/>
    <property type="match status" value="1"/>
</dbReference>
<dbReference type="GO" id="GO:0005524">
    <property type="term" value="F:ATP binding"/>
    <property type="evidence" value="ECO:0007669"/>
    <property type="project" value="UniProtKB-UniRule"/>
</dbReference>
<dbReference type="Pfam" id="PF00069">
    <property type="entry name" value="Pkinase"/>
    <property type="match status" value="1"/>
</dbReference>